<keyword evidence="3 7" id="KW-0812">Transmembrane</keyword>
<dbReference type="PANTHER" id="PTHR30572">
    <property type="entry name" value="MEMBRANE COMPONENT OF TRANSPORTER-RELATED"/>
    <property type="match status" value="1"/>
</dbReference>
<evidence type="ECO:0000256" key="7">
    <source>
        <dbReference type="SAM" id="Phobius"/>
    </source>
</evidence>
<feature type="transmembrane region" description="Helical" evidence="7">
    <location>
        <begin position="230"/>
        <end position="252"/>
    </location>
</feature>
<proteinExistence type="inferred from homology"/>
<sequence length="815" mass="93411">MTSILLLISVGQIKNFINEFNIERVKQLEGNYEVILKDLSSDSIERIKNNVKVDKCGLYNIEKSIDITIKDTKRSLKIYSGDDIFINEVFDSMLEIVEGKLPNSKNEIILTLSAKSQLNKKIGDKLNIDDSEYIIVGFYKDNKDTVRHTLTGVTFLNSSNTIKKINAAIIMKDKKSIIGDIKEIIGLCNIDEKAWNYKENIKYNNMLLEVYGVRGSNKIGNINSEKVTIFFIYLTICLLTILFIYGSLSGYLQDRRNEISILRCIGATKNKIIYLLIKEWIILFIISLIIGILLGNILSWLIVDVLFIKVIGVYSYGVGFKIYYNVILITIVFSIINMVIGIILLIRNGLDLKNIKVGKVNNLKITYINKRKSKIIRFLFGYKGEIAYRNIGANRRSFFIITASLTIILIIFNSFTGFYLLNLKQYEYELRNSYDISSTYDIESSINYLLEDVLDKRNNYKREFNDLKVADDILMNISMGSTITIGDIIINPELTKYYVINKSIENIEENTVKFNEGSILIYDKASLNEIIPYINSVTDKNINIKDFNESGFVIVNTGFNHPKPIFKEKSEQEVKLYLNENSNFPIEARILGSIDSDKLISGNRFGYYNRLTIIVSDEFYYKNKDIMNNLISTYKYINTSINLKENIDTQIAISKIKDIVNRNGGYYLQEKETLDSYKNNMDALAVLIYTMLFLVVFIGAINIINTRYTNIILRKKEFGTLLAIGIQKGDLRKIIILEGIVQWFISGTIGVALSLISFKVIGMIFSYSVGRSYYISNLLIVIGVFILLVINLLSSFIPYSKLKKLEINELIRNEE</sequence>
<evidence type="ECO:0000256" key="1">
    <source>
        <dbReference type="ARBA" id="ARBA00004651"/>
    </source>
</evidence>
<protein>
    <submittedName>
        <fullName evidence="9">Macrolide export ATP-binding/permease protein MacB</fullName>
        <ecNumber evidence="9">3.6.3.-</ecNumber>
    </submittedName>
</protein>
<comment type="subcellular location">
    <subcellularLocation>
        <location evidence="1">Cell membrane</location>
        <topology evidence="1">Multi-pass membrane protein</topology>
    </subcellularLocation>
</comment>
<dbReference type="GO" id="GO:0022857">
    <property type="term" value="F:transmembrane transporter activity"/>
    <property type="evidence" value="ECO:0007669"/>
    <property type="project" value="TreeGrafter"/>
</dbReference>
<evidence type="ECO:0000313" key="9">
    <source>
        <dbReference type="EMBL" id="VYU35538.1"/>
    </source>
</evidence>
<dbReference type="GO" id="GO:0005886">
    <property type="term" value="C:plasma membrane"/>
    <property type="evidence" value="ECO:0007669"/>
    <property type="project" value="UniProtKB-SubCell"/>
</dbReference>
<accession>A0A6N3E6U8</accession>
<reference evidence="9" key="1">
    <citation type="submission" date="2019-11" db="EMBL/GenBank/DDBJ databases">
        <authorList>
            <person name="Feng L."/>
        </authorList>
    </citation>
    <scope>NUCLEOTIDE SEQUENCE</scope>
    <source>
        <strain evidence="9">CButyricumLFYP62</strain>
    </source>
</reference>
<feature type="domain" description="ABC3 transporter permease C-terminal" evidence="8">
    <location>
        <begin position="690"/>
        <end position="806"/>
    </location>
</feature>
<comment type="similarity">
    <text evidence="6">Belongs to the ABC-4 integral membrane protein family.</text>
</comment>
<keyword evidence="9" id="KW-0378">Hydrolase</keyword>
<organism evidence="9">
    <name type="scientific">Clostridium butyricum</name>
    <dbReference type="NCBI Taxonomy" id="1492"/>
    <lineage>
        <taxon>Bacteria</taxon>
        <taxon>Bacillati</taxon>
        <taxon>Bacillota</taxon>
        <taxon>Clostridia</taxon>
        <taxon>Eubacteriales</taxon>
        <taxon>Clostridiaceae</taxon>
        <taxon>Clostridium</taxon>
    </lineage>
</organism>
<evidence type="ECO:0000259" key="8">
    <source>
        <dbReference type="Pfam" id="PF02687"/>
    </source>
</evidence>
<dbReference type="GO" id="GO:0005524">
    <property type="term" value="F:ATP binding"/>
    <property type="evidence" value="ECO:0007669"/>
    <property type="project" value="UniProtKB-KW"/>
</dbReference>
<name>A0A6N3E6U8_CLOBU</name>
<dbReference type="InterPro" id="IPR003838">
    <property type="entry name" value="ABC3_permease_C"/>
</dbReference>
<evidence type="ECO:0000256" key="4">
    <source>
        <dbReference type="ARBA" id="ARBA00022989"/>
    </source>
</evidence>
<dbReference type="RefSeq" id="WP_243151253.1">
    <property type="nucleotide sequence ID" value="NZ_CACRTU010000019.1"/>
</dbReference>
<feature type="domain" description="ABC3 transporter permease C-terminal" evidence="8">
    <location>
        <begin position="231"/>
        <end position="346"/>
    </location>
</feature>
<feature type="transmembrane region" description="Helical" evidence="7">
    <location>
        <begin position="773"/>
        <end position="794"/>
    </location>
</feature>
<gene>
    <name evidence="9" type="primary">macB_3</name>
    <name evidence="9" type="ORF">CBLFYP62_02088</name>
</gene>
<keyword evidence="9" id="KW-0067">ATP-binding</keyword>
<dbReference type="Pfam" id="PF02687">
    <property type="entry name" value="FtsX"/>
    <property type="match status" value="2"/>
</dbReference>
<dbReference type="InterPro" id="IPR050250">
    <property type="entry name" value="Macrolide_Exporter_MacB"/>
</dbReference>
<dbReference type="AlphaFoldDB" id="A0A6N3E6U8"/>
<feature type="transmembrane region" description="Helical" evidence="7">
    <location>
        <begin position="740"/>
        <end position="767"/>
    </location>
</feature>
<dbReference type="EC" id="3.6.3.-" evidence="9"/>
<dbReference type="GO" id="GO:0016787">
    <property type="term" value="F:hydrolase activity"/>
    <property type="evidence" value="ECO:0007669"/>
    <property type="project" value="UniProtKB-KW"/>
</dbReference>
<keyword evidence="4 7" id="KW-1133">Transmembrane helix</keyword>
<keyword evidence="2" id="KW-1003">Cell membrane</keyword>
<evidence type="ECO:0000256" key="2">
    <source>
        <dbReference type="ARBA" id="ARBA00022475"/>
    </source>
</evidence>
<keyword evidence="5 7" id="KW-0472">Membrane</keyword>
<evidence type="ECO:0000256" key="6">
    <source>
        <dbReference type="ARBA" id="ARBA00038076"/>
    </source>
</evidence>
<feature type="transmembrane region" description="Helical" evidence="7">
    <location>
        <begin position="273"/>
        <end position="302"/>
    </location>
</feature>
<feature type="transmembrane region" description="Helical" evidence="7">
    <location>
        <begin position="683"/>
        <end position="704"/>
    </location>
</feature>
<evidence type="ECO:0000256" key="5">
    <source>
        <dbReference type="ARBA" id="ARBA00023136"/>
    </source>
</evidence>
<feature type="transmembrane region" description="Helical" evidence="7">
    <location>
        <begin position="398"/>
        <end position="421"/>
    </location>
</feature>
<dbReference type="EMBL" id="CACRTU010000019">
    <property type="protein sequence ID" value="VYU35538.1"/>
    <property type="molecule type" value="Genomic_DNA"/>
</dbReference>
<feature type="transmembrane region" description="Helical" evidence="7">
    <location>
        <begin position="322"/>
        <end position="346"/>
    </location>
</feature>
<dbReference type="PANTHER" id="PTHR30572:SF4">
    <property type="entry name" value="ABC TRANSPORTER PERMEASE YTRF"/>
    <property type="match status" value="1"/>
</dbReference>
<evidence type="ECO:0000256" key="3">
    <source>
        <dbReference type="ARBA" id="ARBA00022692"/>
    </source>
</evidence>
<keyword evidence="9" id="KW-0547">Nucleotide-binding</keyword>